<keyword evidence="3" id="KW-0804">Transcription</keyword>
<keyword evidence="1" id="KW-0805">Transcription regulation</keyword>
<dbReference type="RefSeq" id="WP_007063516.1">
    <property type="nucleotide sequence ID" value="NZ_ACVI01000121.1"/>
</dbReference>
<keyword evidence="8" id="KW-1185">Reference proteome</keyword>
<evidence type="ECO:0000256" key="1">
    <source>
        <dbReference type="ARBA" id="ARBA00023015"/>
    </source>
</evidence>
<comment type="caution">
    <text evidence="7">The sequence shown here is derived from an EMBL/GenBank/DDBJ whole genome shotgun (WGS) entry which is preliminary data.</text>
</comment>
<dbReference type="PANTHER" id="PTHR30136">
    <property type="entry name" value="HELIX-TURN-HELIX TRANSCRIPTIONAL REGULATOR, ICLR FAMILY"/>
    <property type="match status" value="1"/>
</dbReference>
<dbReference type="InterPro" id="IPR005471">
    <property type="entry name" value="Tscrpt_reg_IclR_N"/>
</dbReference>
<evidence type="ECO:0000256" key="2">
    <source>
        <dbReference type="ARBA" id="ARBA00023125"/>
    </source>
</evidence>
<evidence type="ECO:0000256" key="5">
    <source>
        <dbReference type="ARBA" id="ARBA00070406"/>
    </source>
</evidence>
<dbReference type="FunFam" id="1.10.10.10:FF:000056">
    <property type="entry name" value="IclR family transcriptional regulator"/>
    <property type="match status" value="1"/>
</dbReference>
<dbReference type="Proteomes" id="UP000004198">
    <property type="component" value="Unassembled WGS sequence"/>
</dbReference>
<evidence type="ECO:0000256" key="4">
    <source>
        <dbReference type="ARBA" id="ARBA00058938"/>
    </source>
</evidence>
<dbReference type="Gene3D" id="1.10.10.10">
    <property type="entry name" value="Winged helix-like DNA-binding domain superfamily/Winged helix DNA-binding domain"/>
    <property type="match status" value="1"/>
</dbReference>
<evidence type="ECO:0000256" key="3">
    <source>
        <dbReference type="ARBA" id="ARBA00023163"/>
    </source>
</evidence>
<dbReference type="InterPro" id="IPR036388">
    <property type="entry name" value="WH-like_DNA-bd_sf"/>
</dbReference>
<proteinExistence type="predicted"/>
<protein>
    <recommendedName>
        <fullName evidence="5">Glycerol operon regulatory protein</fullName>
    </recommendedName>
</protein>
<dbReference type="SMART" id="SM00346">
    <property type="entry name" value="HTH_ICLR"/>
    <property type="match status" value="1"/>
</dbReference>
<evidence type="ECO:0000259" key="6">
    <source>
        <dbReference type="PROSITE" id="PS51077"/>
    </source>
</evidence>
<dbReference type="PROSITE" id="PS51077">
    <property type="entry name" value="HTH_ICLR"/>
    <property type="match status" value="1"/>
</dbReference>
<organism evidence="7 8">
    <name type="scientific">Clostridium carboxidivorans P7</name>
    <dbReference type="NCBI Taxonomy" id="536227"/>
    <lineage>
        <taxon>Bacteria</taxon>
        <taxon>Bacillati</taxon>
        <taxon>Bacillota</taxon>
        <taxon>Clostridia</taxon>
        <taxon>Eubacteriales</taxon>
        <taxon>Clostridiaceae</taxon>
        <taxon>Clostridium</taxon>
    </lineage>
</organism>
<evidence type="ECO:0000313" key="7">
    <source>
        <dbReference type="EMBL" id="EET84918.1"/>
    </source>
</evidence>
<sequence>MAEIVQSVDRSLCILEVLSDYEDGLGITEIAEKVDLHKSTVYRLLNTLVWKGYIKQNKNTSKYGLTLKLFELGNKKVRKNGFCYNSTALLKGTNGKD</sequence>
<keyword evidence="2" id="KW-0238">DNA-binding</keyword>
<dbReference type="GO" id="GO:0003677">
    <property type="term" value="F:DNA binding"/>
    <property type="evidence" value="ECO:0007669"/>
    <property type="project" value="UniProtKB-KW"/>
</dbReference>
<dbReference type="Pfam" id="PF09339">
    <property type="entry name" value="HTH_IclR"/>
    <property type="match status" value="1"/>
</dbReference>
<gene>
    <name evidence="7" type="ORF">CcarbDRAFT_4631</name>
</gene>
<dbReference type="SUPFAM" id="SSF46785">
    <property type="entry name" value="Winged helix' DNA-binding domain"/>
    <property type="match status" value="1"/>
</dbReference>
<dbReference type="AlphaFoldDB" id="C6Q0R4"/>
<reference evidence="7 8" key="1">
    <citation type="submission" date="2009-06" db="EMBL/GenBank/DDBJ databases">
        <title>The draft genome of Clostridium carboxidivorans P7.</title>
        <authorList>
            <consortium name="US DOE Joint Genome Institute (JGI-PGF)"/>
            <person name="Lucas S."/>
            <person name="Copeland A."/>
            <person name="Lapidus A."/>
            <person name="Glavina del Rio T."/>
            <person name="Tice H."/>
            <person name="Bruce D."/>
            <person name="Goodwin L."/>
            <person name="Pitluck S."/>
            <person name="Larimer F."/>
            <person name="Land M.L."/>
            <person name="Hauser L."/>
            <person name="Hemme C.L."/>
        </authorList>
    </citation>
    <scope>NUCLEOTIDE SEQUENCE [LARGE SCALE GENOMIC DNA]</scope>
    <source>
        <strain evidence="7 8">P7</strain>
    </source>
</reference>
<dbReference type="GO" id="GO:0045892">
    <property type="term" value="P:negative regulation of DNA-templated transcription"/>
    <property type="evidence" value="ECO:0007669"/>
    <property type="project" value="TreeGrafter"/>
</dbReference>
<dbReference type="OrthoDB" id="9791752at2"/>
<dbReference type="InterPro" id="IPR036390">
    <property type="entry name" value="WH_DNA-bd_sf"/>
</dbReference>
<name>C6Q0R4_9CLOT</name>
<dbReference type="GO" id="GO:0003700">
    <property type="term" value="F:DNA-binding transcription factor activity"/>
    <property type="evidence" value="ECO:0007669"/>
    <property type="project" value="TreeGrafter"/>
</dbReference>
<dbReference type="InterPro" id="IPR050707">
    <property type="entry name" value="HTH_MetabolicPath_Reg"/>
</dbReference>
<dbReference type="eggNOG" id="COG1414">
    <property type="taxonomic scope" value="Bacteria"/>
</dbReference>
<evidence type="ECO:0000313" key="8">
    <source>
        <dbReference type="Proteomes" id="UP000004198"/>
    </source>
</evidence>
<comment type="function">
    <text evidence="4">May be an activator protein for the gylABX operon.</text>
</comment>
<feature type="domain" description="HTH iclR-type" evidence="6">
    <location>
        <begin position="5"/>
        <end position="67"/>
    </location>
</feature>
<accession>C6Q0R4</accession>
<dbReference type="EMBL" id="ACVI01000121">
    <property type="protein sequence ID" value="EET84918.1"/>
    <property type="molecule type" value="Genomic_DNA"/>
</dbReference>
<dbReference type="PANTHER" id="PTHR30136:SF35">
    <property type="entry name" value="HTH-TYPE TRANSCRIPTIONAL REGULATOR RV1719"/>
    <property type="match status" value="1"/>
</dbReference>